<name>E3SPF3_9CAUD</name>
<dbReference type="KEGG" id="vg:10328960"/>
<dbReference type="OrthoDB" id="27124at10239"/>
<evidence type="ECO:0000313" key="2">
    <source>
        <dbReference type="Proteomes" id="UP000006534"/>
    </source>
</evidence>
<keyword evidence="2" id="KW-1185">Reference proteome</keyword>
<dbReference type="RefSeq" id="YP_004324439.1">
    <property type="nucleotide sequence ID" value="NC_015288.1"/>
</dbReference>
<gene>
    <name evidence="1" type="ORF">Syn1_068</name>
</gene>
<reference evidence="1 2" key="1">
    <citation type="journal article" date="2010" name="Environ. Microbiol.">
        <title>Genomic analysis of oceanic cyanobacterial myoviruses compared with T4-like myoviruses from diverse hosts and environments.</title>
        <authorList>
            <person name="Sullivan M.B."/>
            <person name="Huang K.H."/>
            <person name="Ignacio-Espinoza J.C."/>
            <person name="Berlin A.M."/>
            <person name="Kelly L."/>
            <person name="Weigele P.R."/>
            <person name="DeFrancesco A.S."/>
            <person name="Kern S.E."/>
            <person name="Thompson L.R."/>
            <person name="Young S."/>
            <person name="Yandava C."/>
            <person name="Fu R."/>
            <person name="Krastins B."/>
            <person name="Chase M."/>
            <person name="Sarracino D."/>
            <person name="Osburne M.S."/>
            <person name="Henn M.R."/>
            <person name="Chisholm S.W."/>
        </authorList>
    </citation>
    <scope>NUCLEOTIDE SEQUENCE [LARGE SCALE GENOMIC DNA]</scope>
    <source>
        <strain evidence="1">Syn1</strain>
    </source>
</reference>
<proteinExistence type="predicted"/>
<dbReference type="Pfam" id="PF24835">
    <property type="entry name" value="DUF7717"/>
    <property type="match status" value="1"/>
</dbReference>
<dbReference type="InterPro" id="IPR056134">
    <property type="entry name" value="DUF7717"/>
</dbReference>
<sequence>MVRSATPNLPYTIHISTNDMTTTPLNKEFSDFCAQRDAQNAIQLNITKYCFELCDALVSNYINESIRRHEFFMATDKQEYHQACIDDLKDGRCGYNFTIDTGRKYHKIMMNANGSRSVHAFVDRKTGEVYKPASIKAPAKGVRFNLLIIKEREFMMENADWAGGYLYRKG</sequence>
<dbReference type="Proteomes" id="UP000006534">
    <property type="component" value="Segment"/>
</dbReference>
<dbReference type="GeneID" id="10328960"/>
<organism evidence="1 2">
    <name type="scientific">Prochlorococcus phage Syn1</name>
    <dbReference type="NCBI Taxonomy" id="444861"/>
    <lineage>
        <taxon>Viruses</taxon>
        <taxon>Duplodnaviria</taxon>
        <taxon>Heunggongvirae</taxon>
        <taxon>Uroviricota</taxon>
        <taxon>Caudoviricetes</taxon>
        <taxon>Pantevenvirales</taxon>
        <taxon>Kyanoviridae</taxon>
        <taxon>Vellamovirus</taxon>
        <taxon>Vellamovirus syn1</taxon>
    </lineage>
</organism>
<dbReference type="EMBL" id="GU071105">
    <property type="protein sequence ID" value="ADO99169.1"/>
    <property type="molecule type" value="Genomic_DNA"/>
</dbReference>
<accession>E3SPF3</accession>
<evidence type="ECO:0000313" key="1">
    <source>
        <dbReference type="EMBL" id="ADO99169.1"/>
    </source>
</evidence>
<protein>
    <submittedName>
        <fullName evidence="1">Uncharacterized protein</fullName>
    </submittedName>
</protein>